<organism evidence="3 4">
    <name type="scientific">Pseudocalidococcus azoricus BACA0444</name>
    <dbReference type="NCBI Taxonomy" id="2918990"/>
    <lineage>
        <taxon>Bacteria</taxon>
        <taxon>Bacillati</taxon>
        <taxon>Cyanobacteriota</taxon>
        <taxon>Cyanophyceae</taxon>
        <taxon>Acaryochloridales</taxon>
        <taxon>Thermosynechococcaceae</taxon>
        <taxon>Pseudocalidococcus</taxon>
        <taxon>Pseudocalidococcus azoricus</taxon>
    </lineage>
</organism>
<feature type="signal peptide" evidence="2">
    <location>
        <begin position="1"/>
        <end position="22"/>
    </location>
</feature>
<dbReference type="PANTHER" id="PTHR33926:SF4">
    <property type="entry name" value="PROTEIN TIC 22, CHLOROPLASTIC"/>
    <property type="match status" value="1"/>
</dbReference>
<evidence type="ECO:0000313" key="4">
    <source>
        <dbReference type="Proteomes" id="UP001268256"/>
    </source>
</evidence>
<name>A0AAE4FR23_9CYAN</name>
<dbReference type="Gene3D" id="3.40.1350.100">
    <property type="match status" value="1"/>
</dbReference>
<dbReference type="RefSeq" id="WP_322876991.1">
    <property type="nucleotide sequence ID" value="NZ_JAVMIP010000002.1"/>
</dbReference>
<dbReference type="InterPro" id="IPR007378">
    <property type="entry name" value="Tic22-like"/>
</dbReference>
<dbReference type="Proteomes" id="UP001268256">
    <property type="component" value="Unassembled WGS sequence"/>
</dbReference>
<keyword evidence="4" id="KW-1185">Reference proteome</keyword>
<protein>
    <submittedName>
        <fullName evidence="3">Tic22 family protein</fullName>
    </submittedName>
</protein>
<sequence>MNRLARFGVLASLISGMWIAPAMTRQMVVQALPQEQVLQQLSNVPIFMITNAKGEPLTYSVPSPADKTKQVQVFTFFISKQDAEATITSLKQQQPQIGNSAKVTPASLSGALKAALDAQKNPTLGVDIVPSRVQLEKAIAMLKQSGDIQEKEGKLVTKDGQPFRTGTPLFYVADIKSGNPIAIEAKVQENGQAKTMRFVPFYFDNTQLQTELDTARKTNPDLAKNTNIRVVMLDMLVATLLSSNDPAVGQIQLVQTPDAIQAAVQLQRSSNPAPSPATPASTTPATPPKK</sequence>
<dbReference type="Pfam" id="PF04278">
    <property type="entry name" value="Tic22"/>
    <property type="match status" value="1"/>
</dbReference>
<proteinExistence type="predicted"/>
<accession>A0AAE4FR23</accession>
<feature type="chain" id="PRO_5041933663" evidence="2">
    <location>
        <begin position="23"/>
        <end position="290"/>
    </location>
</feature>
<evidence type="ECO:0000313" key="3">
    <source>
        <dbReference type="EMBL" id="MDS3859682.1"/>
    </source>
</evidence>
<gene>
    <name evidence="3" type="ORF">RIF25_02560</name>
</gene>
<dbReference type="AlphaFoldDB" id="A0AAE4FR23"/>
<dbReference type="GO" id="GO:0015031">
    <property type="term" value="P:protein transport"/>
    <property type="evidence" value="ECO:0007669"/>
    <property type="project" value="InterPro"/>
</dbReference>
<evidence type="ECO:0000256" key="2">
    <source>
        <dbReference type="SAM" id="SignalP"/>
    </source>
</evidence>
<dbReference type="PANTHER" id="PTHR33926">
    <property type="entry name" value="PROTEIN TIC 22, CHLOROPLASTIC"/>
    <property type="match status" value="1"/>
</dbReference>
<comment type="caution">
    <text evidence="3">The sequence shown here is derived from an EMBL/GenBank/DDBJ whole genome shotgun (WGS) entry which is preliminary data.</text>
</comment>
<feature type="region of interest" description="Disordered" evidence="1">
    <location>
        <begin position="265"/>
        <end position="290"/>
    </location>
</feature>
<evidence type="ECO:0000256" key="1">
    <source>
        <dbReference type="SAM" id="MobiDB-lite"/>
    </source>
</evidence>
<reference evidence="4" key="1">
    <citation type="submission" date="2023-07" db="EMBL/GenBank/DDBJ databases">
        <authorList>
            <person name="Luz R."/>
            <person name="Cordeiro R."/>
            <person name="Fonseca A."/>
            <person name="Goncalves V."/>
        </authorList>
    </citation>
    <scope>NUCLEOTIDE SEQUENCE [LARGE SCALE GENOMIC DNA]</scope>
    <source>
        <strain evidence="4">BACA0444</strain>
    </source>
</reference>
<dbReference type="EMBL" id="JAVMIP010000002">
    <property type="protein sequence ID" value="MDS3859682.1"/>
    <property type="molecule type" value="Genomic_DNA"/>
</dbReference>
<keyword evidence="2" id="KW-0732">Signal</keyword>